<dbReference type="NCBIfam" id="NF002780">
    <property type="entry name" value="PRK02898.1"/>
    <property type="match status" value="1"/>
</dbReference>
<evidence type="ECO:0000256" key="7">
    <source>
        <dbReference type="ARBA" id="ARBA00023065"/>
    </source>
</evidence>
<evidence type="ECO:0000256" key="10">
    <source>
        <dbReference type="HAMAP-Rule" id="MF_00330"/>
    </source>
</evidence>
<proteinExistence type="inferred from homology"/>
<dbReference type="EMBL" id="SAXA01000012">
    <property type="protein sequence ID" value="RXQ91002.1"/>
    <property type="molecule type" value="Genomic_DNA"/>
</dbReference>
<comment type="function">
    <text evidence="10">Part of the energy-coupling factor (ECF) transporter complex CbiMNOQ involved in cobalt import.</text>
</comment>
<name>A0A4Q1JKI4_9BACT</name>
<keyword evidence="1 10" id="KW-0171">Cobalt transport</keyword>
<evidence type="ECO:0000256" key="1">
    <source>
        <dbReference type="ARBA" id="ARBA00022426"/>
    </source>
</evidence>
<organism evidence="11 12">
    <name type="scientific">Ancylomarina salipaludis</name>
    <dbReference type="NCBI Taxonomy" id="2501299"/>
    <lineage>
        <taxon>Bacteria</taxon>
        <taxon>Pseudomonadati</taxon>
        <taxon>Bacteroidota</taxon>
        <taxon>Bacteroidia</taxon>
        <taxon>Marinilabiliales</taxon>
        <taxon>Marinifilaceae</taxon>
        <taxon>Ancylomarina</taxon>
    </lineage>
</organism>
<comment type="similarity">
    <text evidence="10">Belongs to the CbiN family.</text>
</comment>
<dbReference type="AlphaFoldDB" id="A0A4Q1JKI4"/>
<keyword evidence="4 10" id="KW-0169">Cobalamin biosynthesis</keyword>
<dbReference type="PANTHER" id="PTHR38662:SF1">
    <property type="entry name" value="COBALT TRANSPORT PROTEIN CBIN"/>
    <property type="match status" value="1"/>
</dbReference>
<dbReference type="GO" id="GO:0005886">
    <property type="term" value="C:plasma membrane"/>
    <property type="evidence" value="ECO:0007669"/>
    <property type="project" value="UniProtKB-SubCell"/>
</dbReference>
<evidence type="ECO:0000256" key="5">
    <source>
        <dbReference type="ARBA" id="ARBA00022692"/>
    </source>
</evidence>
<comment type="subcellular location">
    <subcellularLocation>
        <location evidence="10">Cell membrane</location>
        <topology evidence="10">Multi-pass membrane protein</topology>
    </subcellularLocation>
</comment>
<keyword evidence="5 10" id="KW-0812">Transmembrane</keyword>
<sequence length="97" mass="10707">MTNKTSNLILTAAIILIVVLTLYFFPHADFMGADGLAEDYITQSQPDYKPWFSNIWEPPSGEIESLLFSLQAAIGTGVVAYVIGYYKGKKRACNKGL</sequence>
<dbReference type="GO" id="GO:0009236">
    <property type="term" value="P:cobalamin biosynthetic process"/>
    <property type="evidence" value="ECO:0007669"/>
    <property type="project" value="UniProtKB-UniRule"/>
</dbReference>
<evidence type="ECO:0000256" key="3">
    <source>
        <dbReference type="ARBA" id="ARBA00022475"/>
    </source>
</evidence>
<evidence type="ECO:0000256" key="8">
    <source>
        <dbReference type="ARBA" id="ARBA00023136"/>
    </source>
</evidence>
<dbReference type="PANTHER" id="PTHR38662">
    <property type="entry name" value="COBALT TRANSPORT PROTEIN CBIN"/>
    <property type="match status" value="1"/>
</dbReference>
<dbReference type="GO" id="GO:0015087">
    <property type="term" value="F:cobalt ion transmembrane transporter activity"/>
    <property type="evidence" value="ECO:0007669"/>
    <property type="project" value="UniProtKB-UniRule"/>
</dbReference>
<reference evidence="11 12" key="1">
    <citation type="submission" date="2019-01" db="EMBL/GenBank/DDBJ databases">
        <title>Ancylomarina salipaludis sp. nov., isolated from a salt marsh.</title>
        <authorList>
            <person name="Yoon J.-H."/>
        </authorList>
    </citation>
    <scope>NUCLEOTIDE SEQUENCE [LARGE SCALE GENOMIC DNA]</scope>
    <source>
        <strain evidence="11 12">SHSM-M15</strain>
    </source>
</reference>
<keyword evidence="8 10" id="KW-0472">Membrane</keyword>
<dbReference type="OrthoDB" id="1551318at2"/>
<dbReference type="HAMAP" id="MF_00330">
    <property type="entry name" value="CbiN"/>
    <property type="match status" value="1"/>
</dbReference>
<dbReference type="RefSeq" id="WP_129255103.1">
    <property type="nucleotide sequence ID" value="NZ_SAXA01000012.1"/>
</dbReference>
<keyword evidence="7 10" id="KW-0406">Ion transport</keyword>
<keyword evidence="2 10" id="KW-0813">Transport</keyword>
<evidence type="ECO:0000313" key="12">
    <source>
        <dbReference type="Proteomes" id="UP000289703"/>
    </source>
</evidence>
<dbReference type="UniPathway" id="UPA00148"/>
<accession>A0A4Q1JKI4</accession>
<keyword evidence="9 10" id="KW-0170">Cobalt</keyword>
<feature type="transmembrane region" description="Helical" evidence="10">
    <location>
        <begin position="66"/>
        <end position="86"/>
    </location>
</feature>
<dbReference type="Proteomes" id="UP000289703">
    <property type="component" value="Unassembled WGS sequence"/>
</dbReference>
<dbReference type="Pfam" id="PF02553">
    <property type="entry name" value="CbiN"/>
    <property type="match status" value="1"/>
</dbReference>
<evidence type="ECO:0000256" key="2">
    <source>
        <dbReference type="ARBA" id="ARBA00022448"/>
    </source>
</evidence>
<dbReference type="InterPro" id="IPR003705">
    <property type="entry name" value="CbiN"/>
</dbReference>
<comment type="caution">
    <text evidence="11">The sequence shown here is derived from an EMBL/GenBank/DDBJ whole genome shotgun (WGS) entry which is preliminary data.</text>
</comment>
<evidence type="ECO:0000256" key="6">
    <source>
        <dbReference type="ARBA" id="ARBA00022989"/>
    </source>
</evidence>
<evidence type="ECO:0000256" key="4">
    <source>
        <dbReference type="ARBA" id="ARBA00022573"/>
    </source>
</evidence>
<gene>
    <name evidence="10" type="primary">cbiN</name>
    <name evidence="11" type="ORF">EO244_12930</name>
</gene>
<keyword evidence="3 10" id="KW-1003">Cell membrane</keyword>
<evidence type="ECO:0000313" key="11">
    <source>
        <dbReference type="EMBL" id="RXQ91002.1"/>
    </source>
</evidence>
<comment type="pathway">
    <text evidence="10">Cofactor biosynthesis; adenosylcobalamin biosynthesis.</text>
</comment>
<protein>
    <recommendedName>
        <fullName evidence="10">Cobalt transport protein CbiN</fullName>
    </recommendedName>
    <alternativeName>
        <fullName evidence="10">Energy-coupling factor transporter probable substrate-capture protein CbiN</fullName>
        <shortName evidence="10">ECF transporter S component CbiN</shortName>
    </alternativeName>
</protein>
<feature type="transmembrane region" description="Helical" evidence="10">
    <location>
        <begin position="7"/>
        <end position="25"/>
    </location>
</feature>
<comment type="subunit">
    <text evidence="10">Forms an energy-coupling factor (ECF) transporter complex composed of an ATP-binding protein (A component, CbiO), a transmembrane protein (T component, CbiQ) and 2 possible substrate-capture proteins (S components, CbiM and CbiN) of unknown stoichimetry.</text>
</comment>
<keyword evidence="12" id="KW-1185">Reference proteome</keyword>
<evidence type="ECO:0000256" key="9">
    <source>
        <dbReference type="ARBA" id="ARBA00023285"/>
    </source>
</evidence>
<dbReference type="NCBIfam" id="TIGR01165">
    <property type="entry name" value="cbiN"/>
    <property type="match status" value="1"/>
</dbReference>
<keyword evidence="6 10" id="KW-1133">Transmembrane helix</keyword>